<dbReference type="RefSeq" id="WP_066593153.1">
    <property type="nucleotide sequence ID" value="NZ_CAJTBZ010000049.1"/>
</dbReference>
<feature type="transmembrane region" description="Helical" evidence="6">
    <location>
        <begin position="24"/>
        <end position="50"/>
    </location>
</feature>
<name>A0A227KQF2_9BURK</name>
<evidence type="ECO:0000313" key="8">
    <source>
        <dbReference type="Proteomes" id="UP000214610"/>
    </source>
</evidence>
<keyword evidence="3 6" id="KW-1133">Transmembrane helix</keyword>
<sequence>MAAGVFEAFGDQVRSMIQRFAESVSASIITDILPIVSSAILIFFLVRAWQISSGRVEGSIPSLVESCVKITLVSMFALNAAMFAQYVIPAVYGVESMLLSAVSKAVQPGSSIDSAWAACDETWKNFMLGFTAIQGVWEKTGVGMFGQNIAIIFFLVALMLIMFVVCVYFMIFAVGYLLLYEIFIVMGLAFGPVFIACLMFQSTRTWFDGWLRAMICWTFTLAAIASTLLLINGIFSDNVMDLTTAAAQAQGGKNFSALFIKLAIFTVVVFSIATVVKSIPSFAAGLTGGVALQAASMAGMFSGIGHTAAAFVGGSMLGYGAARGNEEIRERAKNILGGSGLNQTGAFAASSLGYTLGAGMNFFAGKDAAADSGSHTPSGGSMAQSPAEAQTAAQNAMRVGANYASGSSSISPGYSSSPAASAPAGSSPSGSAAPITSNASTAQSSGTTTFGGQSSTSSVQSVSQSQSIPDSEFGWDRSQFDSRAGFGSPADSVNLNHQSSSTSESASAAETAAKEEAVAAENQRKAEEILKRNKK</sequence>
<feature type="compositionally biased region" description="Basic and acidic residues" evidence="5">
    <location>
        <begin position="512"/>
        <end position="535"/>
    </location>
</feature>
<reference evidence="8" key="1">
    <citation type="submission" date="2017-05" db="EMBL/GenBank/DDBJ databases">
        <title>Improved OligoMM genomes.</title>
        <authorList>
            <person name="Garzetti D."/>
        </authorList>
    </citation>
    <scope>NUCLEOTIDE SEQUENCE [LARGE SCALE GENOMIC DNA]</scope>
    <source>
        <strain evidence="8">YL45</strain>
    </source>
</reference>
<feature type="transmembrane region" description="Helical" evidence="6">
    <location>
        <begin position="149"/>
        <end position="171"/>
    </location>
</feature>
<gene>
    <name evidence="7" type="ORF">ADH67_06185</name>
</gene>
<evidence type="ECO:0000256" key="2">
    <source>
        <dbReference type="ARBA" id="ARBA00022692"/>
    </source>
</evidence>
<dbReference type="AlphaFoldDB" id="A0A227KQF2"/>
<comment type="subcellular location">
    <subcellularLocation>
        <location evidence="1">Membrane</location>
        <topology evidence="1">Multi-pass membrane protein</topology>
    </subcellularLocation>
</comment>
<dbReference type="GeneID" id="78361616"/>
<feature type="region of interest" description="Disordered" evidence="5">
    <location>
        <begin position="369"/>
        <end position="393"/>
    </location>
</feature>
<dbReference type="GO" id="GO:0016020">
    <property type="term" value="C:membrane"/>
    <property type="evidence" value="ECO:0007669"/>
    <property type="project" value="UniProtKB-SubCell"/>
</dbReference>
<keyword evidence="2 6" id="KW-0812">Transmembrane</keyword>
<feature type="compositionally biased region" description="Polar residues" evidence="5">
    <location>
        <begin position="373"/>
        <end position="393"/>
    </location>
</feature>
<feature type="transmembrane region" description="Helical" evidence="6">
    <location>
        <begin position="255"/>
        <end position="276"/>
    </location>
</feature>
<dbReference type="InterPro" id="IPR007688">
    <property type="entry name" value="Conjugal_tfr_TrbL/VirB6"/>
</dbReference>
<protein>
    <recommendedName>
        <fullName evidence="9">Conjugal transfer protein TrbL</fullName>
    </recommendedName>
</protein>
<proteinExistence type="predicted"/>
<comment type="caution">
    <text evidence="7">The sequence shown here is derived from an EMBL/GenBank/DDBJ whole genome shotgun (WGS) entry which is preliminary data.</text>
</comment>
<organism evidence="7 8">
    <name type="scientific">Turicimonas muris</name>
    <dbReference type="NCBI Taxonomy" id="1796652"/>
    <lineage>
        <taxon>Bacteria</taxon>
        <taxon>Pseudomonadati</taxon>
        <taxon>Pseudomonadota</taxon>
        <taxon>Betaproteobacteria</taxon>
        <taxon>Burkholderiales</taxon>
        <taxon>Sutterellaceae</taxon>
        <taxon>Turicimonas</taxon>
    </lineage>
</organism>
<keyword evidence="4 6" id="KW-0472">Membrane</keyword>
<dbReference type="Pfam" id="PF04610">
    <property type="entry name" value="TrbL"/>
    <property type="match status" value="1"/>
</dbReference>
<feature type="transmembrane region" description="Helical" evidence="6">
    <location>
        <begin position="70"/>
        <end position="94"/>
    </location>
</feature>
<evidence type="ECO:0000256" key="3">
    <source>
        <dbReference type="ARBA" id="ARBA00022989"/>
    </source>
</evidence>
<feature type="transmembrane region" description="Helical" evidence="6">
    <location>
        <begin position="177"/>
        <end position="198"/>
    </location>
</feature>
<evidence type="ECO:0000256" key="6">
    <source>
        <dbReference type="SAM" id="Phobius"/>
    </source>
</evidence>
<feature type="transmembrane region" description="Helical" evidence="6">
    <location>
        <begin position="210"/>
        <end position="235"/>
    </location>
</feature>
<dbReference type="EMBL" id="NHMP01000003">
    <property type="protein sequence ID" value="OXE49711.1"/>
    <property type="molecule type" value="Genomic_DNA"/>
</dbReference>
<feature type="compositionally biased region" description="Low complexity" evidence="5">
    <location>
        <begin position="407"/>
        <end position="467"/>
    </location>
</feature>
<feature type="compositionally biased region" description="Low complexity" evidence="5">
    <location>
        <begin position="499"/>
        <end position="511"/>
    </location>
</feature>
<evidence type="ECO:0000256" key="5">
    <source>
        <dbReference type="SAM" id="MobiDB-lite"/>
    </source>
</evidence>
<evidence type="ECO:0000256" key="4">
    <source>
        <dbReference type="ARBA" id="ARBA00023136"/>
    </source>
</evidence>
<dbReference type="Proteomes" id="UP000214610">
    <property type="component" value="Unassembled WGS sequence"/>
</dbReference>
<evidence type="ECO:0008006" key="9">
    <source>
        <dbReference type="Google" id="ProtNLM"/>
    </source>
</evidence>
<dbReference type="GO" id="GO:0030255">
    <property type="term" value="P:protein secretion by the type IV secretion system"/>
    <property type="evidence" value="ECO:0007669"/>
    <property type="project" value="InterPro"/>
</dbReference>
<accession>A0A227KQF2</accession>
<evidence type="ECO:0000256" key="1">
    <source>
        <dbReference type="ARBA" id="ARBA00004141"/>
    </source>
</evidence>
<keyword evidence="8" id="KW-1185">Reference proteome</keyword>
<feature type="region of interest" description="Disordered" evidence="5">
    <location>
        <begin position="407"/>
        <end position="535"/>
    </location>
</feature>
<evidence type="ECO:0000313" key="7">
    <source>
        <dbReference type="EMBL" id="OXE49711.1"/>
    </source>
</evidence>